<sequence>MEDFNNIEREYNITTIDTFALKGYEGQQINIGDSIALNAEELYTGFDDIKESLKQYLFVTDISYTLRQDTDVNLTVNKIKYQDKMIQQLAKLIK</sequence>
<reference evidence="1" key="1">
    <citation type="journal article" date="2021" name="Proc. Natl. Acad. Sci. U.S.A.">
        <title>A Catalog of Tens of Thousands of Viruses from Human Metagenomes Reveals Hidden Associations with Chronic Diseases.</title>
        <authorList>
            <person name="Tisza M.J."/>
            <person name="Buck C.B."/>
        </authorList>
    </citation>
    <scope>NUCLEOTIDE SEQUENCE</scope>
    <source>
        <strain evidence="1">CtOkv13</strain>
    </source>
</reference>
<accession>A0A8S5M2X1</accession>
<proteinExistence type="predicted"/>
<dbReference type="EMBL" id="BK014805">
    <property type="protein sequence ID" value="DAD76580.1"/>
    <property type="molecule type" value="Genomic_DNA"/>
</dbReference>
<protein>
    <submittedName>
        <fullName evidence="1">Uncharacterized protein</fullName>
    </submittedName>
</protein>
<organism evidence="1">
    <name type="scientific">Siphoviridae sp. ctOkv13</name>
    <dbReference type="NCBI Taxonomy" id="2826314"/>
    <lineage>
        <taxon>Viruses</taxon>
        <taxon>Duplodnaviria</taxon>
        <taxon>Heunggongvirae</taxon>
        <taxon>Uroviricota</taxon>
        <taxon>Caudoviricetes</taxon>
    </lineage>
</organism>
<name>A0A8S5M2X1_9CAUD</name>
<evidence type="ECO:0000313" key="1">
    <source>
        <dbReference type="EMBL" id="DAD76580.1"/>
    </source>
</evidence>